<gene>
    <name evidence="1" type="ORF">O3303_16500</name>
</gene>
<evidence type="ECO:0000313" key="2">
    <source>
        <dbReference type="Proteomes" id="UP001211005"/>
    </source>
</evidence>
<dbReference type="Proteomes" id="UP001211005">
    <property type="component" value="Chromosome"/>
</dbReference>
<dbReference type="EMBL" id="CP114767">
    <property type="protein sequence ID" value="WBA43888.1"/>
    <property type="molecule type" value="Genomic_DNA"/>
</dbReference>
<dbReference type="InterPro" id="IPR026444">
    <property type="entry name" value="Secre_tail"/>
</dbReference>
<dbReference type="NCBIfam" id="TIGR04183">
    <property type="entry name" value="Por_Secre_tail"/>
    <property type="match status" value="1"/>
</dbReference>
<keyword evidence="2" id="KW-1185">Reference proteome</keyword>
<evidence type="ECO:0000313" key="1">
    <source>
        <dbReference type="EMBL" id="WBA43888.1"/>
    </source>
</evidence>
<reference evidence="1 2" key="1">
    <citation type="submission" date="2022-12" db="EMBL/GenBank/DDBJ databases">
        <title>Hymenobacter canadensis sp. nov. isolated from lake water of the Cambridge Bay, Canada.</title>
        <authorList>
            <person name="Kim W.H."/>
            <person name="Lee Y.M."/>
        </authorList>
    </citation>
    <scope>NUCLEOTIDE SEQUENCE [LARGE SCALE GENOMIC DNA]</scope>
    <source>
        <strain evidence="1 2">PAMC 29467</strain>
    </source>
</reference>
<proteinExistence type="predicted"/>
<dbReference type="RefSeq" id="WP_269561925.1">
    <property type="nucleotide sequence ID" value="NZ_CP114767.1"/>
</dbReference>
<sequence>MPSAAEQQVQLQLPNLATGVYLLRLTTESGTATHKVVVE</sequence>
<organism evidence="1 2">
    <name type="scientific">Hymenobacter canadensis</name>
    <dbReference type="NCBI Taxonomy" id="2999067"/>
    <lineage>
        <taxon>Bacteria</taxon>
        <taxon>Pseudomonadati</taxon>
        <taxon>Bacteroidota</taxon>
        <taxon>Cytophagia</taxon>
        <taxon>Cytophagales</taxon>
        <taxon>Hymenobacteraceae</taxon>
        <taxon>Hymenobacter</taxon>
    </lineage>
</organism>
<accession>A0ABY7LU02</accession>
<name>A0ABY7LU02_9BACT</name>
<protein>
    <submittedName>
        <fullName evidence="1">T9SS type A sorting domain-containing protein</fullName>
    </submittedName>
</protein>